<organism evidence="1 2">
    <name type="scientific">Trichinella nelsoni</name>
    <dbReference type="NCBI Taxonomy" id="6336"/>
    <lineage>
        <taxon>Eukaryota</taxon>
        <taxon>Metazoa</taxon>
        <taxon>Ecdysozoa</taxon>
        <taxon>Nematoda</taxon>
        <taxon>Enoplea</taxon>
        <taxon>Dorylaimia</taxon>
        <taxon>Trichinellida</taxon>
        <taxon>Trichinellidae</taxon>
        <taxon>Trichinella</taxon>
    </lineage>
</organism>
<accession>A0A0V0SDZ2</accession>
<dbReference type="EMBL" id="JYDL01000015">
    <property type="protein sequence ID" value="KRX24849.1"/>
    <property type="molecule type" value="Genomic_DNA"/>
</dbReference>
<comment type="caution">
    <text evidence="1">The sequence shown here is derived from an EMBL/GenBank/DDBJ whole genome shotgun (WGS) entry which is preliminary data.</text>
</comment>
<protein>
    <submittedName>
        <fullName evidence="1">Uncharacterized protein</fullName>
    </submittedName>
</protein>
<dbReference type="Proteomes" id="UP000054630">
    <property type="component" value="Unassembled WGS sequence"/>
</dbReference>
<gene>
    <name evidence="1" type="ORF">T07_1281</name>
</gene>
<keyword evidence="2" id="KW-1185">Reference proteome</keyword>
<evidence type="ECO:0000313" key="2">
    <source>
        <dbReference type="Proteomes" id="UP000054630"/>
    </source>
</evidence>
<reference evidence="1 2" key="1">
    <citation type="submission" date="2015-01" db="EMBL/GenBank/DDBJ databases">
        <title>Evolution of Trichinella species and genotypes.</title>
        <authorList>
            <person name="Korhonen P.K."/>
            <person name="Edoardo P."/>
            <person name="Giuseppe L.R."/>
            <person name="Gasser R.B."/>
        </authorList>
    </citation>
    <scope>NUCLEOTIDE SEQUENCE [LARGE SCALE GENOMIC DNA]</scope>
    <source>
        <strain evidence="1">ISS37</strain>
    </source>
</reference>
<name>A0A0V0SDZ2_9BILA</name>
<dbReference type="AlphaFoldDB" id="A0A0V0SDZ2"/>
<evidence type="ECO:0000313" key="1">
    <source>
        <dbReference type="EMBL" id="KRX24849.1"/>
    </source>
</evidence>
<proteinExistence type="predicted"/>
<sequence length="149" mass="17191">MFSGIFETNVTQVKKDQFLISGPVKLLEEVLRTVLERVANKKPRKASMRHGRVNDNYHSPVQCNNHFSPIYKRVCAFLNDNNNNNTTILNLKLCWFERKHDSDVKSGGVIDVTLERDSSLCLPQAGRQAGMYTVWLEKSKKKIFMFNNK</sequence>